<evidence type="ECO:0000256" key="1">
    <source>
        <dbReference type="ARBA" id="ARBA00006754"/>
    </source>
</evidence>
<gene>
    <name evidence="5" type="ORF">SAMN05216377_1294</name>
</gene>
<dbReference type="OrthoDB" id="3663486at2"/>
<feature type="domain" description="CdaR GGDEF-like" evidence="4">
    <location>
        <begin position="178"/>
        <end position="284"/>
    </location>
</feature>
<reference evidence="5 6" key="1">
    <citation type="submission" date="2016-10" db="EMBL/GenBank/DDBJ databases">
        <authorList>
            <person name="de Groot N.N."/>
        </authorList>
    </citation>
    <scope>NUCLEOTIDE SEQUENCE [LARGE SCALE GENOMIC DNA]</scope>
    <source>
        <strain evidence="5 6">CGMCC 4.3143</strain>
    </source>
</reference>
<dbReference type="InterPro" id="IPR025736">
    <property type="entry name" value="PucR_C-HTH_dom"/>
</dbReference>
<dbReference type="AlphaFoldDB" id="A0A1G8DWT6"/>
<evidence type="ECO:0000313" key="5">
    <source>
        <dbReference type="EMBL" id="SDH61909.1"/>
    </source>
</evidence>
<name>A0A1G8DWT6_PSEOR</name>
<organism evidence="5 6">
    <name type="scientific">Pseudonocardia oroxyli</name>
    <dbReference type="NCBI Taxonomy" id="366584"/>
    <lineage>
        <taxon>Bacteria</taxon>
        <taxon>Bacillati</taxon>
        <taxon>Actinomycetota</taxon>
        <taxon>Actinomycetes</taxon>
        <taxon>Pseudonocardiales</taxon>
        <taxon>Pseudonocardiaceae</taxon>
        <taxon>Pseudonocardia</taxon>
    </lineage>
</organism>
<feature type="region of interest" description="Disordered" evidence="2">
    <location>
        <begin position="394"/>
        <end position="414"/>
    </location>
</feature>
<comment type="similarity">
    <text evidence="1">Belongs to the CdaR family.</text>
</comment>
<evidence type="ECO:0000313" key="6">
    <source>
        <dbReference type="Proteomes" id="UP000198967"/>
    </source>
</evidence>
<dbReference type="RefSeq" id="WP_093089756.1">
    <property type="nucleotide sequence ID" value="NZ_FNBE01000029.1"/>
</dbReference>
<evidence type="ECO:0000256" key="2">
    <source>
        <dbReference type="SAM" id="MobiDB-lite"/>
    </source>
</evidence>
<dbReference type="Pfam" id="PF13556">
    <property type="entry name" value="HTH_30"/>
    <property type="match status" value="1"/>
</dbReference>
<proteinExistence type="inferred from homology"/>
<dbReference type="InterPro" id="IPR041522">
    <property type="entry name" value="CdaR_GGDEF"/>
</dbReference>
<dbReference type="PANTHER" id="PTHR33744:SF1">
    <property type="entry name" value="DNA-BINDING TRANSCRIPTIONAL ACTIVATOR ADER"/>
    <property type="match status" value="1"/>
</dbReference>
<evidence type="ECO:0000259" key="4">
    <source>
        <dbReference type="Pfam" id="PF17853"/>
    </source>
</evidence>
<dbReference type="InterPro" id="IPR042070">
    <property type="entry name" value="PucR_C-HTH_sf"/>
</dbReference>
<sequence length="414" mass="45239">MSDVDDSVRAATRAVAETMLPELPAIGRETAEAVSGAMPELAQPQVVNMVLTASHANSAAVLDALLRSVRLDEMAPSPEVILATRGLVRANISQTSLVRGYQVGTAHWCDRWSRTVELNCADPALALRVARHGTAFLLAWLQVITERLVGEFRDEAEQVMREGSMARLAEVRRVLTDDDIDVVAMSQRLGYDLRGHHVAVVLHRTGEAETAMEATSRTLAGALTSSWPLVVQAEADTVWCWIPTRADCALPPPGASMSGGQGRPGKGLDGFRQSHRQAREALRIALLREPPTDHVLHFDDIELVALCSGDQEAYRTFVDTELGALAADDPHTQRLRTTLQAFYEANSNFRATAARLGLHHNTIRYRLDQAAELLGRPTTERRLQLELALHLHASPQNLARNQGHGPSRAGPGDR</sequence>
<dbReference type="STRING" id="366584.SAMN05216377_1294"/>
<feature type="domain" description="PucR C-terminal helix-turn-helix" evidence="3">
    <location>
        <begin position="335"/>
        <end position="390"/>
    </location>
</feature>
<evidence type="ECO:0000259" key="3">
    <source>
        <dbReference type="Pfam" id="PF13556"/>
    </source>
</evidence>
<dbReference type="PANTHER" id="PTHR33744">
    <property type="entry name" value="CARBOHYDRATE DIACID REGULATOR"/>
    <property type="match status" value="1"/>
</dbReference>
<dbReference type="Proteomes" id="UP000198967">
    <property type="component" value="Unassembled WGS sequence"/>
</dbReference>
<accession>A0A1G8DWT6</accession>
<dbReference type="Pfam" id="PF17853">
    <property type="entry name" value="GGDEF_2"/>
    <property type="match status" value="1"/>
</dbReference>
<keyword evidence="6" id="KW-1185">Reference proteome</keyword>
<dbReference type="InterPro" id="IPR051448">
    <property type="entry name" value="CdaR-like_regulators"/>
</dbReference>
<protein>
    <submittedName>
        <fullName evidence="5">PucR C-terminal helix-turn-helix domain-containing protein</fullName>
    </submittedName>
</protein>
<dbReference type="EMBL" id="FNBE01000029">
    <property type="protein sequence ID" value="SDH61909.1"/>
    <property type="molecule type" value="Genomic_DNA"/>
</dbReference>
<dbReference type="Gene3D" id="1.10.10.2840">
    <property type="entry name" value="PucR C-terminal helix-turn-helix domain"/>
    <property type="match status" value="1"/>
</dbReference>